<keyword evidence="3" id="KW-1185">Reference proteome</keyword>
<dbReference type="PATRIC" id="fig|286156.4.peg.4010"/>
<organism evidence="2 3">
    <name type="scientific">Photorhabdus australis subsp. thailandensis</name>
    <dbReference type="NCBI Taxonomy" id="2805096"/>
    <lineage>
        <taxon>Bacteria</taxon>
        <taxon>Pseudomonadati</taxon>
        <taxon>Pseudomonadota</taxon>
        <taxon>Gammaproteobacteria</taxon>
        <taxon>Enterobacterales</taxon>
        <taxon>Morganellaceae</taxon>
        <taxon>Photorhabdus</taxon>
    </lineage>
</organism>
<dbReference type="Pfam" id="PF01764">
    <property type="entry name" value="Lipase_3"/>
    <property type="match status" value="1"/>
</dbReference>
<gene>
    <name evidence="2" type="ORF">Ppb6_03477</name>
</gene>
<dbReference type="Proteomes" id="UP000093476">
    <property type="component" value="Unassembled WGS sequence"/>
</dbReference>
<dbReference type="PANTHER" id="PTHR45856">
    <property type="entry name" value="ALPHA/BETA-HYDROLASES SUPERFAMILY PROTEIN"/>
    <property type="match status" value="1"/>
</dbReference>
<dbReference type="GO" id="GO:0006629">
    <property type="term" value="P:lipid metabolic process"/>
    <property type="evidence" value="ECO:0007669"/>
    <property type="project" value="InterPro"/>
</dbReference>
<dbReference type="STRING" id="286156.Ppb6_03477"/>
<name>A0A1C0U078_9GAMM</name>
<dbReference type="SUPFAM" id="SSF53474">
    <property type="entry name" value="alpha/beta-Hydrolases"/>
    <property type="match status" value="1"/>
</dbReference>
<dbReference type="Gene3D" id="3.40.50.1820">
    <property type="entry name" value="alpha/beta hydrolase"/>
    <property type="match status" value="1"/>
</dbReference>
<dbReference type="InterPro" id="IPR029058">
    <property type="entry name" value="AB_hydrolase_fold"/>
</dbReference>
<dbReference type="CDD" id="cd00519">
    <property type="entry name" value="Lipase_3"/>
    <property type="match status" value="1"/>
</dbReference>
<evidence type="ECO:0000313" key="2">
    <source>
        <dbReference type="EMBL" id="OCQ51256.1"/>
    </source>
</evidence>
<dbReference type="RefSeq" id="WP_065824171.1">
    <property type="nucleotide sequence ID" value="NZ_CAWMQZ010000165.1"/>
</dbReference>
<evidence type="ECO:0000259" key="1">
    <source>
        <dbReference type="Pfam" id="PF01764"/>
    </source>
</evidence>
<feature type="domain" description="Fungal lipase-type" evidence="1">
    <location>
        <begin position="267"/>
        <end position="408"/>
    </location>
</feature>
<comment type="caution">
    <text evidence="2">The sequence shown here is derived from an EMBL/GenBank/DDBJ whole genome shotgun (WGS) entry which is preliminary data.</text>
</comment>
<dbReference type="AlphaFoldDB" id="A0A1C0U078"/>
<proteinExistence type="predicted"/>
<dbReference type="PANTHER" id="PTHR45856:SF24">
    <property type="entry name" value="FUNGAL LIPASE-LIKE DOMAIN-CONTAINING PROTEIN"/>
    <property type="match status" value="1"/>
</dbReference>
<dbReference type="EMBL" id="LOMY01000165">
    <property type="protein sequence ID" value="OCQ51256.1"/>
    <property type="molecule type" value="Genomic_DNA"/>
</dbReference>
<reference evidence="2 3" key="1">
    <citation type="submission" date="2015-12" db="EMBL/GenBank/DDBJ databases">
        <title>Genome comparisons provide insights into the role of secondary metabolites in the pathogenic phase of the Photorhabdus life cycle.</title>
        <authorList>
            <person name="Tobias N.J."/>
            <person name="Mishra B."/>
            <person name="Gupta D.K."/>
            <person name="Thines M."/>
            <person name="Stinear T.P."/>
            <person name="Bode H.B."/>
        </authorList>
    </citation>
    <scope>NUCLEOTIDE SEQUENCE [LARGE SCALE GENOMIC DNA]</scope>
    <source>
        <strain evidence="2 3">PB68.1</strain>
    </source>
</reference>
<protein>
    <submittedName>
        <fullName evidence="2">Lipase (Class 3)</fullName>
    </submittedName>
</protein>
<sequence length="628" mass="72419">MNKLFLRDDIDSEKIMEYWVEFQLVDEQGNPLVNMPYHLISQGGQRAERKGVTNEQGLLREENLPIYPVILYISAQPLADEMEQRPLRESRDIRASIVKPKAEAEGHQYCYVTIGQISGGLPVIDKWKEDKPPHYHFPDPMPKGFYTPSINCRYVLEVCPFRAWALLLHNQKDYSLVNAYNLSLMGILAYSNNTTDTVGSIAHFFYRQMQDVSQLPNKVEKIARSPIIYDVPFRERYTDIVFIDSKSSKSPLGDTELFYAANQQDIIVSWRGTASIDNAITDIMYQPLKLGCGEGGVCSGFIENGKVHKGFWEAFSLISKLKVSDSDNKSVFDRITDLAKNRNLFICGHSLGGALGLLHSAQLKKYHPCLYSYGMPRTLTRSAVEEIADITHYRHVNENDLVPSAPPEKDLDNWLYDYWGPLGYLFSTIELLGLTKGSEVFLHHGKIVHFYRANLIIERVEERGSSNYIRIKDTLPVETKMYLIPSLNNETESDMREALEIQKEFFKHISNADRNKWFPRNANPTLKDALSVPDHRMLKYVHYIGDRIAELASPKKYHFYRDKARLFEKTMQERTDIVPDIRQRNILFLHMDSQLDKALIYTKQNKRGSLALKRYTDNFALIGEDWMS</sequence>
<dbReference type="InterPro" id="IPR051218">
    <property type="entry name" value="Sec_MonoDiacylglyc_Lipase"/>
</dbReference>
<accession>A0A1C0U078</accession>
<dbReference type="InterPro" id="IPR002921">
    <property type="entry name" value="Fungal_lipase-type"/>
</dbReference>
<evidence type="ECO:0000313" key="3">
    <source>
        <dbReference type="Proteomes" id="UP000093476"/>
    </source>
</evidence>